<name>A0A1I1J8U2_9FLAO</name>
<sequence length="479" mass="54585">MSYYTKNKNIIVLIWKILILSLVLLVGSFSWSQNSDNNFNEPISKTIEKIEELYKIRIKDDRNLLDDKMLDYASWRIQQGNLEASLTAILAPFDLVYWKESDSVYSIRKFDYTRRTLHVGKNRLNYLNSLYSNKMEWEDRKSILKSCIIDALQIEKASDLSNPKIILTKKRKYKSYTVENIALEVVPGVYTTGSIYKPLRPGKKNAVILTPNGHFGDGRYRESEQIRCANLAKMGAIVVSYDLFSWGESALQFPSEYHKTSIAQTVQVLNGKKLLDYLLKLPQTDSSRVGITGGSGGGSHTLFLTAIDDRIKVSVPVVMISSYFSGGCSCESGQPIHLCGNGTNNAEISAMAVPRPQLIISDGLDWTQNVPELEFPFIKNIYSFYQAKEKVKNVHFPEEGHDYKESKRKAMYQFMAEHLDLDLSKIMKNGKIFEEISVETENQMKAYGSNAENFPKNAIKDITELYALFGQNFEKRKHE</sequence>
<reference evidence="3" key="1">
    <citation type="submission" date="2016-10" db="EMBL/GenBank/DDBJ databases">
        <authorList>
            <person name="Varghese N."/>
            <person name="Submissions S."/>
        </authorList>
    </citation>
    <scope>NUCLEOTIDE SEQUENCE [LARGE SCALE GENOMIC DNA]</scope>
    <source>
        <strain evidence="3">DSM 24499</strain>
    </source>
</reference>
<feature type="transmembrane region" description="Helical" evidence="1">
    <location>
        <begin position="12"/>
        <end position="31"/>
    </location>
</feature>
<dbReference type="AlphaFoldDB" id="A0A1I1J8U2"/>
<dbReference type="InterPro" id="IPR050261">
    <property type="entry name" value="FrsA_esterase"/>
</dbReference>
<keyword evidence="1" id="KW-1133">Transmembrane helix</keyword>
<keyword evidence="1" id="KW-0472">Membrane</keyword>
<keyword evidence="3" id="KW-1185">Reference proteome</keyword>
<dbReference type="OrthoDB" id="3668964at2"/>
<evidence type="ECO:0000313" key="3">
    <source>
        <dbReference type="Proteomes" id="UP000199438"/>
    </source>
</evidence>
<organism evidence="2 3">
    <name type="scientific">Zunongwangia mangrovi</name>
    <dbReference type="NCBI Taxonomy" id="1334022"/>
    <lineage>
        <taxon>Bacteria</taxon>
        <taxon>Pseudomonadati</taxon>
        <taxon>Bacteroidota</taxon>
        <taxon>Flavobacteriia</taxon>
        <taxon>Flavobacteriales</taxon>
        <taxon>Flavobacteriaceae</taxon>
        <taxon>Zunongwangia</taxon>
    </lineage>
</organism>
<dbReference type="PANTHER" id="PTHR22946:SF8">
    <property type="entry name" value="ACETYL XYLAN ESTERASE DOMAIN-CONTAINING PROTEIN"/>
    <property type="match status" value="1"/>
</dbReference>
<dbReference type="InterPro" id="IPR029058">
    <property type="entry name" value="AB_hydrolase_fold"/>
</dbReference>
<dbReference type="PANTHER" id="PTHR22946">
    <property type="entry name" value="DIENELACTONE HYDROLASE DOMAIN-CONTAINING PROTEIN-RELATED"/>
    <property type="match status" value="1"/>
</dbReference>
<dbReference type="Gene3D" id="3.40.50.1820">
    <property type="entry name" value="alpha/beta hydrolase"/>
    <property type="match status" value="1"/>
</dbReference>
<keyword evidence="1" id="KW-0812">Transmembrane</keyword>
<dbReference type="STRING" id="1334022.SAMN04487907_104217"/>
<dbReference type="SUPFAM" id="SSF53474">
    <property type="entry name" value="alpha/beta-Hydrolases"/>
    <property type="match status" value="1"/>
</dbReference>
<evidence type="ECO:0000256" key="1">
    <source>
        <dbReference type="SAM" id="Phobius"/>
    </source>
</evidence>
<dbReference type="EMBL" id="FOKV01000004">
    <property type="protein sequence ID" value="SFC44974.1"/>
    <property type="molecule type" value="Genomic_DNA"/>
</dbReference>
<dbReference type="Proteomes" id="UP000199438">
    <property type="component" value="Unassembled WGS sequence"/>
</dbReference>
<evidence type="ECO:0000313" key="2">
    <source>
        <dbReference type="EMBL" id="SFC44974.1"/>
    </source>
</evidence>
<gene>
    <name evidence="2" type="ORF">SAMN04487907_104217</name>
</gene>
<accession>A0A1I1J8U2</accession>
<protein>
    <submittedName>
        <fullName evidence="2">Acetyl xylan esterase (AXE1)</fullName>
    </submittedName>
</protein>
<proteinExistence type="predicted"/>
<dbReference type="RefSeq" id="WP_092542745.1">
    <property type="nucleotide sequence ID" value="NZ_FOKV01000004.1"/>
</dbReference>